<gene>
    <name evidence="3" type="ORF">PEVE_00024734</name>
</gene>
<organism evidence="3 4">
    <name type="scientific">Porites evermanni</name>
    <dbReference type="NCBI Taxonomy" id="104178"/>
    <lineage>
        <taxon>Eukaryota</taxon>
        <taxon>Metazoa</taxon>
        <taxon>Cnidaria</taxon>
        <taxon>Anthozoa</taxon>
        <taxon>Hexacorallia</taxon>
        <taxon>Scleractinia</taxon>
        <taxon>Fungiina</taxon>
        <taxon>Poritidae</taxon>
        <taxon>Porites</taxon>
    </lineage>
</organism>
<feature type="transmembrane region" description="Helical" evidence="2">
    <location>
        <begin position="398"/>
        <end position="416"/>
    </location>
</feature>
<feature type="transmembrane region" description="Helical" evidence="2">
    <location>
        <begin position="318"/>
        <end position="339"/>
    </location>
</feature>
<protein>
    <submittedName>
        <fullName evidence="3">Uncharacterized protein</fullName>
    </submittedName>
</protein>
<keyword evidence="2" id="KW-0472">Membrane</keyword>
<feature type="region of interest" description="Disordered" evidence="1">
    <location>
        <begin position="1"/>
        <end position="29"/>
    </location>
</feature>
<sequence>MERKGLGGEDEICNEPNERETDPLLARPPESPVACEKFLAGRERQKPKRWIIPAQFALKVSFWSLGMWGHRVWKYFAQTFLVIAAIIFFVFSVILIARSRDRPSQFCPPDSNFTLCCYHYTAAVLFAATIPLCLAFIACHIIGKSSTSALVCPPQFLIEETHKSVIFMSFLAFLAMNAVFSVKVSYTVSVLNFTAGPNASSSHNDSLPWSAKVFMVVLSAESLFSWLLLNICHVFAAICIVLGTFAEDTFRLIRDPQNKTLDDVIRIHEDFCIVVFSTASVYSVWFLLYLITYSVGYIILSTKFFLDMNRPLSEFKMGLILNGLELLFVFYIFVTPFIFAARISSDCAEVYEKVNCSTSDDWNEGHPFKDRNNISLFVSYAKKRQCGFRLGRITFGDSLAWVSFLFGVTGVLLPLIQDGSST</sequence>
<keyword evidence="2" id="KW-1133">Transmembrane helix</keyword>
<dbReference type="EMBL" id="CALNXI010000331">
    <property type="protein sequence ID" value="CAH3024995.1"/>
    <property type="molecule type" value="Genomic_DNA"/>
</dbReference>
<feature type="transmembrane region" description="Helical" evidence="2">
    <location>
        <begin position="163"/>
        <end position="182"/>
    </location>
</feature>
<proteinExistence type="predicted"/>
<feature type="transmembrane region" description="Helical" evidence="2">
    <location>
        <begin position="284"/>
        <end position="306"/>
    </location>
</feature>
<accession>A0ABN8MD42</accession>
<keyword evidence="2" id="KW-0812">Transmembrane</keyword>
<comment type="caution">
    <text evidence="3">The sequence shown here is derived from an EMBL/GenBank/DDBJ whole genome shotgun (WGS) entry which is preliminary data.</text>
</comment>
<feature type="transmembrane region" description="Helical" evidence="2">
    <location>
        <begin position="223"/>
        <end position="246"/>
    </location>
</feature>
<evidence type="ECO:0000313" key="4">
    <source>
        <dbReference type="Proteomes" id="UP001159427"/>
    </source>
</evidence>
<keyword evidence="4" id="KW-1185">Reference proteome</keyword>
<feature type="transmembrane region" description="Helical" evidence="2">
    <location>
        <begin position="118"/>
        <end position="143"/>
    </location>
</feature>
<feature type="transmembrane region" description="Helical" evidence="2">
    <location>
        <begin position="75"/>
        <end position="97"/>
    </location>
</feature>
<evidence type="ECO:0000256" key="1">
    <source>
        <dbReference type="SAM" id="MobiDB-lite"/>
    </source>
</evidence>
<name>A0ABN8MD42_9CNID</name>
<evidence type="ECO:0000256" key="2">
    <source>
        <dbReference type="SAM" id="Phobius"/>
    </source>
</evidence>
<evidence type="ECO:0000313" key="3">
    <source>
        <dbReference type="EMBL" id="CAH3024995.1"/>
    </source>
</evidence>
<dbReference type="Proteomes" id="UP001159427">
    <property type="component" value="Unassembled WGS sequence"/>
</dbReference>
<reference evidence="3 4" key="1">
    <citation type="submission" date="2022-05" db="EMBL/GenBank/DDBJ databases">
        <authorList>
            <consortium name="Genoscope - CEA"/>
            <person name="William W."/>
        </authorList>
    </citation>
    <scope>NUCLEOTIDE SEQUENCE [LARGE SCALE GENOMIC DNA]</scope>
</reference>